<feature type="region of interest" description="Disordered" evidence="6">
    <location>
        <begin position="223"/>
        <end position="242"/>
    </location>
</feature>
<dbReference type="InterPro" id="IPR051945">
    <property type="entry name" value="RRM_MRD1_RNA_proc_ribogen"/>
</dbReference>
<accession>A0A9P6C9J9</accession>
<feature type="compositionally biased region" description="Basic and acidic residues" evidence="6">
    <location>
        <begin position="714"/>
        <end position="727"/>
    </location>
</feature>
<feature type="domain" description="RRM" evidence="7">
    <location>
        <begin position="251"/>
        <end position="345"/>
    </location>
</feature>
<dbReference type="InterPro" id="IPR012677">
    <property type="entry name" value="Nucleotide-bd_a/b_plait_sf"/>
</dbReference>
<dbReference type="GO" id="GO:0005730">
    <property type="term" value="C:nucleolus"/>
    <property type="evidence" value="ECO:0007669"/>
    <property type="project" value="TreeGrafter"/>
</dbReference>
<dbReference type="PANTHER" id="PTHR48039:SF5">
    <property type="entry name" value="RNA-BINDING PROTEIN 28"/>
    <property type="match status" value="1"/>
</dbReference>
<dbReference type="InterPro" id="IPR034808">
    <property type="entry name" value="Nop4p_RRM3"/>
</dbReference>
<feature type="compositionally biased region" description="Basic residues" evidence="6">
    <location>
        <begin position="909"/>
        <end position="922"/>
    </location>
</feature>
<evidence type="ECO:0000313" key="8">
    <source>
        <dbReference type="EMBL" id="KAF9457416.1"/>
    </source>
</evidence>
<dbReference type="OrthoDB" id="267048at2759"/>
<evidence type="ECO:0000256" key="3">
    <source>
        <dbReference type="ARBA" id="ARBA00022884"/>
    </source>
</evidence>
<dbReference type="PROSITE" id="PS50102">
    <property type="entry name" value="RRM"/>
    <property type="match status" value="3"/>
</dbReference>
<organism evidence="8 9">
    <name type="scientific">Collybia nuda</name>
    <dbReference type="NCBI Taxonomy" id="64659"/>
    <lineage>
        <taxon>Eukaryota</taxon>
        <taxon>Fungi</taxon>
        <taxon>Dikarya</taxon>
        <taxon>Basidiomycota</taxon>
        <taxon>Agaricomycotina</taxon>
        <taxon>Agaricomycetes</taxon>
        <taxon>Agaricomycetidae</taxon>
        <taxon>Agaricales</taxon>
        <taxon>Tricholomatineae</taxon>
        <taxon>Clitocybaceae</taxon>
        <taxon>Collybia</taxon>
    </lineage>
</organism>
<feature type="domain" description="RRM" evidence="7">
    <location>
        <begin position="479"/>
        <end position="590"/>
    </location>
</feature>
<reference evidence="8" key="1">
    <citation type="submission" date="2020-11" db="EMBL/GenBank/DDBJ databases">
        <authorList>
            <consortium name="DOE Joint Genome Institute"/>
            <person name="Ahrendt S."/>
            <person name="Riley R."/>
            <person name="Andreopoulos W."/>
            <person name="Labutti K."/>
            <person name="Pangilinan J."/>
            <person name="Ruiz-Duenas F.J."/>
            <person name="Barrasa J.M."/>
            <person name="Sanchez-Garcia M."/>
            <person name="Camarero S."/>
            <person name="Miyauchi S."/>
            <person name="Serrano A."/>
            <person name="Linde D."/>
            <person name="Babiker R."/>
            <person name="Drula E."/>
            <person name="Ayuso-Fernandez I."/>
            <person name="Pacheco R."/>
            <person name="Padilla G."/>
            <person name="Ferreira P."/>
            <person name="Barriuso J."/>
            <person name="Kellner H."/>
            <person name="Castanera R."/>
            <person name="Alfaro M."/>
            <person name="Ramirez L."/>
            <person name="Pisabarro A.G."/>
            <person name="Kuo A."/>
            <person name="Tritt A."/>
            <person name="Lipzen A."/>
            <person name="He G."/>
            <person name="Yan M."/>
            <person name="Ng V."/>
            <person name="Cullen D."/>
            <person name="Martin F."/>
            <person name="Rosso M.-N."/>
            <person name="Henrissat B."/>
            <person name="Hibbett D."/>
            <person name="Martinez A.T."/>
            <person name="Grigoriev I.V."/>
        </authorList>
    </citation>
    <scope>NUCLEOTIDE SEQUENCE</scope>
    <source>
        <strain evidence="8">CBS 247.69</strain>
    </source>
</reference>
<dbReference type="InterPro" id="IPR035979">
    <property type="entry name" value="RBD_domain_sf"/>
</dbReference>
<sequence length="922" mass="102337">MSTKLGKRKEREDDTSLVTAHGSTLFVSNLPYTATSVDLQTLFSDIAPVRSAFVVLEPGSGVSKGVGYVSFAIKEDAQSAFEKISKEGISLVGRNLRVQWAENKPKDGEKANIVKKEPKPRPPPRAQHPRLPHDPLAIRTIVVSGLPTTIDSKILWKKIRKYDGAEKVDWPIKTTSGSDDPTTAHVLFKTPGAASDAVGKLHAHVFKGCLLSVTLKKRLDTLSKPTTKPAAPSEGQTLKGTGGAIAPNHASRLIVRNLPFNATEQDLRAIFLSYGPIYSVHIPTAEKQETTEEGGDGAGKHVRTKGFAFVWMLSRKDAEKAIEGCNGMVVRAGTAESIVSDKQKKKKQRREEKKQKAAAAAGGGEEVEEEEAEEVVDDKRATERVIAVDWALSKEKWKEEKAKMEEGNEDVEMQNESGSEESSGAEGSNEDSDESDEEGGLGVHEDDGNDDEDEASDDDNDENMEELVKPTLPPPETGTTLFIRNVPFTATEDDLRTLFRVFGPLRYARITIDHATGRSRGTGFACFWNLEDADKVVEQSEILRLETTGLSAPKKNPFKLPSILTPDPSSNLAQSLVLHGRTLDVVRAVTRDEAGKLKEQGEKLREKADKRNMYLLREGVIMPNTPAAETLTPAEVEKRTASYNARRTLLKSNPSLFISKTRLSVRQIPLYVSERLLKRLSIHAVRAFEAEVKKGDRTALSADELAVEEDKEEETPLKDEKDSDEKSKKRRLLGRRTGVKQAKIVRIQERVDPVTGKGRSKGYGFIEMNKHADALRVLRWANNNPEVGPLFEEWWKEELADLIKLEKGKEPKDDARLQRLREEAEKGGKKNTKGNLIVEFSIENIQVVQRRNAAANKTPVDTKTVKEKPVVKKPEERSPKKRRVSEDKPKVTKEEEPAKPSNNMGSLIGRKRKEKRGKKGAR</sequence>
<proteinExistence type="predicted"/>
<dbReference type="SMART" id="SM00360">
    <property type="entry name" value="RRM"/>
    <property type="match status" value="5"/>
</dbReference>
<dbReference type="GO" id="GO:0003729">
    <property type="term" value="F:mRNA binding"/>
    <property type="evidence" value="ECO:0007669"/>
    <property type="project" value="TreeGrafter"/>
</dbReference>
<feature type="region of interest" description="Disordered" evidence="6">
    <location>
        <begin position="338"/>
        <end position="377"/>
    </location>
</feature>
<evidence type="ECO:0000313" key="9">
    <source>
        <dbReference type="Proteomes" id="UP000807353"/>
    </source>
</evidence>
<dbReference type="Proteomes" id="UP000807353">
    <property type="component" value="Unassembled WGS sequence"/>
</dbReference>
<feature type="compositionally biased region" description="Acidic residues" evidence="6">
    <location>
        <begin position="428"/>
        <end position="439"/>
    </location>
</feature>
<evidence type="ECO:0000256" key="5">
    <source>
        <dbReference type="PROSITE-ProRule" id="PRU00176"/>
    </source>
</evidence>
<feature type="domain" description="RRM" evidence="7">
    <location>
        <begin position="23"/>
        <end position="103"/>
    </location>
</feature>
<dbReference type="FunFam" id="3.30.70.330:FF:000406">
    <property type="entry name" value="Related to Nucleolar protein NOP4"/>
    <property type="match status" value="1"/>
</dbReference>
<feature type="compositionally biased region" description="Acidic residues" evidence="6">
    <location>
        <begin position="447"/>
        <end position="465"/>
    </location>
</feature>
<dbReference type="SUPFAM" id="SSF54928">
    <property type="entry name" value="RNA-binding domain, RBD"/>
    <property type="match status" value="2"/>
</dbReference>
<protein>
    <recommendedName>
        <fullName evidence="7">RRM domain-containing protein</fullName>
    </recommendedName>
</protein>
<evidence type="ECO:0000256" key="2">
    <source>
        <dbReference type="ARBA" id="ARBA00022737"/>
    </source>
</evidence>
<feature type="compositionally biased region" description="Acidic residues" evidence="6">
    <location>
        <begin position="365"/>
        <end position="376"/>
    </location>
</feature>
<comment type="caution">
    <text evidence="8">The sequence shown here is derived from an EMBL/GenBank/DDBJ whole genome shotgun (WGS) entry which is preliminary data.</text>
</comment>
<dbReference type="Pfam" id="PF00076">
    <property type="entry name" value="RRM_1"/>
    <property type="match status" value="3"/>
</dbReference>
<feature type="compositionally biased region" description="Basic and acidic residues" evidence="6">
    <location>
        <begin position="863"/>
        <end position="898"/>
    </location>
</feature>
<dbReference type="EMBL" id="MU150372">
    <property type="protein sequence ID" value="KAF9457416.1"/>
    <property type="molecule type" value="Genomic_DNA"/>
</dbReference>
<dbReference type="AlphaFoldDB" id="A0A9P6C9J9"/>
<feature type="region of interest" description="Disordered" evidence="6">
    <location>
        <begin position="853"/>
        <end position="922"/>
    </location>
</feature>
<comment type="subcellular location">
    <subcellularLocation>
        <location evidence="1">Nucleus</location>
    </subcellularLocation>
</comment>
<evidence type="ECO:0000256" key="4">
    <source>
        <dbReference type="ARBA" id="ARBA00023242"/>
    </source>
</evidence>
<keyword evidence="3 5" id="KW-0694">RNA-binding</keyword>
<keyword evidence="9" id="KW-1185">Reference proteome</keyword>
<feature type="region of interest" description="Disordered" evidence="6">
    <location>
        <begin position="102"/>
        <end position="133"/>
    </location>
</feature>
<dbReference type="PANTHER" id="PTHR48039">
    <property type="entry name" value="RNA-BINDING MOTIF PROTEIN 14B"/>
    <property type="match status" value="1"/>
</dbReference>
<dbReference type="Gene3D" id="3.30.70.330">
    <property type="match status" value="5"/>
</dbReference>
<keyword evidence="4" id="KW-0539">Nucleus</keyword>
<feature type="region of interest" description="Disordered" evidence="6">
    <location>
        <begin position="703"/>
        <end position="733"/>
    </location>
</feature>
<feature type="region of interest" description="Disordered" evidence="6">
    <location>
        <begin position="398"/>
        <end position="480"/>
    </location>
</feature>
<dbReference type="CDD" id="cd00590">
    <property type="entry name" value="RRM_SF"/>
    <property type="match status" value="1"/>
</dbReference>
<dbReference type="InterPro" id="IPR000504">
    <property type="entry name" value="RRM_dom"/>
</dbReference>
<dbReference type="CDD" id="cd12676">
    <property type="entry name" value="RRM3_Nop4p"/>
    <property type="match status" value="1"/>
</dbReference>
<evidence type="ECO:0000259" key="7">
    <source>
        <dbReference type="PROSITE" id="PS50102"/>
    </source>
</evidence>
<evidence type="ECO:0000256" key="6">
    <source>
        <dbReference type="SAM" id="MobiDB-lite"/>
    </source>
</evidence>
<name>A0A9P6C9J9_9AGAR</name>
<gene>
    <name evidence="8" type="ORF">BDZ94DRAFT_1202767</name>
</gene>
<evidence type="ECO:0000256" key="1">
    <source>
        <dbReference type="ARBA" id="ARBA00004123"/>
    </source>
</evidence>
<feature type="compositionally biased region" description="Low complexity" evidence="6">
    <location>
        <begin position="416"/>
        <end position="427"/>
    </location>
</feature>
<keyword evidence="2" id="KW-0677">Repeat</keyword>
<feature type="compositionally biased region" description="Basic and acidic residues" evidence="6">
    <location>
        <begin position="103"/>
        <end position="120"/>
    </location>
</feature>